<evidence type="ECO:0000313" key="3">
    <source>
        <dbReference type="Proteomes" id="UP001497623"/>
    </source>
</evidence>
<dbReference type="EMBL" id="CAXKWB010016690">
    <property type="protein sequence ID" value="CAL4116850.1"/>
    <property type="molecule type" value="Genomic_DNA"/>
</dbReference>
<dbReference type="AlphaFoldDB" id="A0AAV2RA24"/>
<feature type="compositionally biased region" description="Low complexity" evidence="1">
    <location>
        <begin position="396"/>
        <end position="406"/>
    </location>
</feature>
<evidence type="ECO:0000256" key="1">
    <source>
        <dbReference type="SAM" id="MobiDB-lite"/>
    </source>
</evidence>
<feature type="region of interest" description="Disordered" evidence="1">
    <location>
        <begin position="1"/>
        <end position="62"/>
    </location>
</feature>
<comment type="caution">
    <text evidence="2">The sequence shown here is derived from an EMBL/GenBank/DDBJ whole genome shotgun (WGS) entry which is preliminary data.</text>
</comment>
<reference evidence="2 3" key="1">
    <citation type="submission" date="2024-05" db="EMBL/GenBank/DDBJ databases">
        <authorList>
            <person name="Wallberg A."/>
        </authorList>
    </citation>
    <scope>NUCLEOTIDE SEQUENCE [LARGE SCALE GENOMIC DNA]</scope>
</reference>
<accession>A0AAV2RA24</accession>
<feature type="compositionally biased region" description="Polar residues" evidence="1">
    <location>
        <begin position="130"/>
        <end position="157"/>
    </location>
</feature>
<evidence type="ECO:0000313" key="2">
    <source>
        <dbReference type="EMBL" id="CAL4116850.1"/>
    </source>
</evidence>
<name>A0AAV2RA24_MEGNR</name>
<proteinExistence type="predicted"/>
<feature type="compositionally biased region" description="Low complexity" evidence="1">
    <location>
        <begin position="377"/>
        <end position="387"/>
    </location>
</feature>
<feature type="compositionally biased region" description="Basic and acidic residues" evidence="1">
    <location>
        <begin position="354"/>
        <end position="373"/>
    </location>
</feature>
<feature type="compositionally biased region" description="Polar residues" evidence="1">
    <location>
        <begin position="448"/>
        <end position="460"/>
    </location>
</feature>
<feature type="region of interest" description="Disordered" evidence="1">
    <location>
        <begin position="349"/>
        <end position="467"/>
    </location>
</feature>
<feature type="compositionally biased region" description="Basic residues" evidence="1">
    <location>
        <begin position="425"/>
        <end position="434"/>
    </location>
</feature>
<dbReference type="Proteomes" id="UP001497623">
    <property type="component" value="Unassembled WGS sequence"/>
</dbReference>
<gene>
    <name evidence="2" type="ORF">MNOR_LOCUS21058</name>
</gene>
<feature type="region of interest" description="Disordered" evidence="1">
    <location>
        <begin position="125"/>
        <end position="195"/>
    </location>
</feature>
<keyword evidence="3" id="KW-1185">Reference proteome</keyword>
<sequence length="504" mass="53424">MSSESDAEEFYDAFDITPHRLTARSQDVKRSPLGSGPLGTETVGTSSPCASEPPTSHPGLSHLGTSLDIPSVAPAATPSTHPPLTHFSSSPNLYGVGALPHYGPYQAAAIAAAVAAGHYPFSPQLPPQPANASASHTATPHYSQHPQFDPNAASTPMYQHPQHPALPMYQLPPQFAQPQPVVGGATPYDATQGFPSQFQLGQHQQLPHTQFTPQQLAAMQQFSQINASTSHTGATPLSNSQFTVASTLASQFSGPTSTYSTHFPQPNPTLFSQAQNLPSQFSPPISTVSSQYPPGSNNIQPIHPSTASAAVVPAIVGPIITHQFGVQPVVGPPLPTTQPFIQPLNSMQVSSDVKTLESNKTESTADTKEKNDLHLNVSSAVSSSSAVLGKDEDTISGRSGSLLGNLGDDDEEDKETSSRRGFVGGRRRTRHREVRKNLQREDDDIPLQHNSPGGSQSSSIEGMYPGRTSHPFRVVEHDTASIYSSLSLGKVGKILGGMEVDDHS</sequence>
<protein>
    <submittedName>
        <fullName evidence="2">Uncharacterized protein</fullName>
    </submittedName>
</protein>
<organism evidence="2 3">
    <name type="scientific">Meganyctiphanes norvegica</name>
    <name type="common">Northern krill</name>
    <name type="synonym">Thysanopoda norvegica</name>
    <dbReference type="NCBI Taxonomy" id="48144"/>
    <lineage>
        <taxon>Eukaryota</taxon>
        <taxon>Metazoa</taxon>
        <taxon>Ecdysozoa</taxon>
        <taxon>Arthropoda</taxon>
        <taxon>Crustacea</taxon>
        <taxon>Multicrustacea</taxon>
        <taxon>Malacostraca</taxon>
        <taxon>Eumalacostraca</taxon>
        <taxon>Eucarida</taxon>
        <taxon>Euphausiacea</taxon>
        <taxon>Euphausiidae</taxon>
        <taxon>Meganyctiphanes</taxon>
    </lineage>
</organism>
<feature type="compositionally biased region" description="Acidic residues" evidence="1">
    <location>
        <begin position="1"/>
        <end position="12"/>
    </location>
</feature>